<gene>
    <name evidence="2" type="ORF">G7K_5802-t1</name>
</gene>
<dbReference type="InterPro" id="IPR032710">
    <property type="entry name" value="NTF2-like_dom_sf"/>
</dbReference>
<evidence type="ECO:0008006" key="4">
    <source>
        <dbReference type="Google" id="ProtNLM"/>
    </source>
</evidence>
<keyword evidence="3" id="KW-1185">Reference proteome</keyword>
<organism evidence="2 3">
    <name type="scientific">Saitoella complicata (strain BCRC 22490 / CBS 7301 / JCM 7358 / NBRC 10748 / NRRL Y-17804)</name>
    <dbReference type="NCBI Taxonomy" id="698492"/>
    <lineage>
        <taxon>Eukaryota</taxon>
        <taxon>Fungi</taxon>
        <taxon>Dikarya</taxon>
        <taxon>Ascomycota</taxon>
        <taxon>Taphrinomycotina</taxon>
        <taxon>Taphrinomycotina incertae sedis</taxon>
        <taxon>Saitoella</taxon>
    </lineage>
</organism>
<sequence>MQNKGSRQQTSSSTSSITSGLRTVNANIPDRLLSKEGVTARNKAVYQRYIDYWNNGVDSDEIYGLIHPDHRQVHHTFTGIGVEHKRSGITYFWSRFSKLRIEVLSQVADGDQIISFLVLHGIQQGEHVGHPDMERVVHLRSAFRDRFLDGKIRETEIITDFEAFRKVPWVKKDMNITPSPKREYERVGLSVVAAEWDYVAHENPPGLREGAQQMMYASPMVDRTASSTPASSRGQGPGQEPKRGCP</sequence>
<evidence type="ECO:0000313" key="2">
    <source>
        <dbReference type="EMBL" id="GAO51709.1"/>
    </source>
</evidence>
<reference evidence="2 3" key="2">
    <citation type="journal article" date="2014" name="J. Gen. Appl. Microbiol.">
        <title>The early diverging ascomycetous budding yeast Saitoella complicata has three histone deacetylases belonging to the Clr6, Hos2, and Rpd3 lineages.</title>
        <authorList>
            <person name="Nishida H."/>
            <person name="Matsumoto T."/>
            <person name="Kondo S."/>
            <person name="Hamamoto M."/>
            <person name="Yoshikawa H."/>
        </authorList>
    </citation>
    <scope>NUCLEOTIDE SEQUENCE [LARGE SCALE GENOMIC DNA]</scope>
    <source>
        <strain evidence="2 3">NRRL Y-17804</strain>
    </source>
</reference>
<feature type="region of interest" description="Disordered" evidence="1">
    <location>
        <begin position="1"/>
        <end position="20"/>
    </location>
</feature>
<dbReference type="SUPFAM" id="SSF54427">
    <property type="entry name" value="NTF2-like"/>
    <property type="match status" value="1"/>
</dbReference>
<dbReference type="Gene3D" id="3.10.450.50">
    <property type="match status" value="1"/>
</dbReference>
<comment type="caution">
    <text evidence="2">The sequence shown here is derived from an EMBL/GenBank/DDBJ whole genome shotgun (WGS) entry which is preliminary data.</text>
</comment>
<protein>
    <recommendedName>
        <fullName evidence="4">SnoaL-like domain-containing protein</fullName>
    </recommendedName>
</protein>
<dbReference type="InterPro" id="IPR009959">
    <property type="entry name" value="Cyclase_SnoaL-like"/>
</dbReference>
<name>A0A0E9NPE9_SAICN</name>
<dbReference type="RefSeq" id="XP_019023451.1">
    <property type="nucleotide sequence ID" value="XM_019167764.1"/>
</dbReference>
<proteinExistence type="predicted"/>
<dbReference type="EMBL" id="BACD03000051">
    <property type="protein sequence ID" value="GAO51709.1"/>
    <property type="molecule type" value="Genomic_DNA"/>
</dbReference>
<dbReference type="Proteomes" id="UP000033140">
    <property type="component" value="Unassembled WGS sequence"/>
</dbReference>
<dbReference type="Pfam" id="PF07366">
    <property type="entry name" value="SnoaL"/>
    <property type="match status" value="1"/>
</dbReference>
<feature type="compositionally biased region" description="Low complexity" evidence="1">
    <location>
        <begin position="10"/>
        <end position="19"/>
    </location>
</feature>
<accession>A0A0E9NPE9</accession>
<reference evidence="2 3" key="1">
    <citation type="journal article" date="2011" name="J. Gen. Appl. Microbiol.">
        <title>Draft genome sequencing of the enigmatic yeast Saitoella complicata.</title>
        <authorList>
            <person name="Nishida H."/>
            <person name="Hamamoto M."/>
            <person name="Sugiyama J."/>
        </authorList>
    </citation>
    <scope>NUCLEOTIDE SEQUENCE [LARGE SCALE GENOMIC DNA]</scope>
    <source>
        <strain evidence="2 3">NRRL Y-17804</strain>
    </source>
</reference>
<feature type="compositionally biased region" description="Polar residues" evidence="1">
    <location>
        <begin position="224"/>
        <end position="234"/>
    </location>
</feature>
<evidence type="ECO:0000313" key="3">
    <source>
        <dbReference type="Proteomes" id="UP000033140"/>
    </source>
</evidence>
<evidence type="ECO:0000256" key="1">
    <source>
        <dbReference type="SAM" id="MobiDB-lite"/>
    </source>
</evidence>
<dbReference type="AlphaFoldDB" id="A0A0E9NPE9"/>
<feature type="region of interest" description="Disordered" evidence="1">
    <location>
        <begin position="215"/>
        <end position="246"/>
    </location>
</feature>
<dbReference type="GO" id="GO:0030638">
    <property type="term" value="P:polyketide metabolic process"/>
    <property type="evidence" value="ECO:0007669"/>
    <property type="project" value="InterPro"/>
</dbReference>
<reference evidence="2 3" key="3">
    <citation type="journal article" date="2015" name="Genome Announc.">
        <title>Draft Genome Sequence of the Archiascomycetous Yeast Saitoella complicata.</title>
        <authorList>
            <person name="Yamauchi K."/>
            <person name="Kondo S."/>
            <person name="Hamamoto M."/>
            <person name="Takahashi Y."/>
            <person name="Ogura Y."/>
            <person name="Hayashi T."/>
            <person name="Nishida H."/>
        </authorList>
    </citation>
    <scope>NUCLEOTIDE SEQUENCE [LARGE SCALE GENOMIC DNA]</scope>
    <source>
        <strain evidence="2 3">NRRL Y-17804</strain>
    </source>
</reference>